<proteinExistence type="predicted"/>
<sequence length="138" mass="15690">MAKALADRLAEAFAEKMHELVRKEYWGYSKGENLEADALIKEEYQGIRPAPGYPACPDHTEKTTLFEILKAEDNAKMHLTESLAMTPAASVSGFYFAHPQARYFGLGKISKDQVEDYAKRKNMDLETVERWLGPNLNY</sequence>
<dbReference type="InterPro" id="IPR050554">
    <property type="entry name" value="Met_Synthase/Corrinoid"/>
</dbReference>
<dbReference type="GO" id="GO:0046653">
    <property type="term" value="P:tetrahydrofolate metabolic process"/>
    <property type="evidence" value="ECO:0007669"/>
    <property type="project" value="TreeGrafter"/>
</dbReference>
<dbReference type="AlphaFoldDB" id="A0A1J5P9R6"/>
<dbReference type="GO" id="GO:0008705">
    <property type="term" value="F:methionine synthase activity"/>
    <property type="evidence" value="ECO:0007669"/>
    <property type="project" value="UniProtKB-EC"/>
</dbReference>
<reference evidence="4" key="1">
    <citation type="submission" date="2016-10" db="EMBL/GenBank/DDBJ databases">
        <title>Sequence of Gallionella enrichment culture.</title>
        <authorList>
            <person name="Poehlein A."/>
            <person name="Muehling M."/>
            <person name="Daniel R."/>
        </authorList>
    </citation>
    <scope>NUCLEOTIDE SEQUENCE</scope>
</reference>
<dbReference type="Pfam" id="PF02965">
    <property type="entry name" value="Met_synt_B12"/>
    <property type="match status" value="1"/>
</dbReference>
<feature type="domain" description="AdoMet activation" evidence="3">
    <location>
        <begin position="1"/>
        <end position="138"/>
    </location>
</feature>
<keyword evidence="2" id="KW-0170">Cobalt</keyword>
<dbReference type="PANTHER" id="PTHR45833:SF1">
    <property type="entry name" value="METHIONINE SYNTHASE"/>
    <property type="match status" value="1"/>
</dbReference>
<evidence type="ECO:0000256" key="2">
    <source>
        <dbReference type="ARBA" id="ARBA00023285"/>
    </source>
</evidence>
<gene>
    <name evidence="4" type="primary">metH_23</name>
    <name evidence="4" type="ORF">GALL_538980</name>
</gene>
<keyword evidence="4" id="KW-0489">Methyltransferase</keyword>
<dbReference type="Gene3D" id="3.10.196.10">
    <property type="entry name" value="Vitamin B12-dependent methionine synthase, activation domain"/>
    <property type="match status" value="1"/>
</dbReference>
<dbReference type="PANTHER" id="PTHR45833">
    <property type="entry name" value="METHIONINE SYNTHASE"/>
    <property type="match status" value="1"/>
</dbReference>
<evidence type="ECO:0000313" key="4">
    <source>
        <dbReference type="EMBL" id="OIQ64551.1"/>
    </source>
</evidence>
<protein>
    <submittedName>
        <fullName evidence="4">Methionine synthase</fullName>
        <ecNumber evidence="4">2.1.1.13</ecNumber>
    </submittedName>
</protein>
<dbReference type="GO" id="GO:0005829">
    <property type="term" value="C:cytosol"/>
    <property type="evidence" value="ECO:0007669"/>
    <property type="project" value="TreeGrafter"/>
</dbReference>
<dbReference type="SUPFAM" id="SSF56507">
    <property type="entry name" value="Methionine synthase activation domain-like"/>
    <property type="match status" value="1"/>
</dbReference>
<comment type="caution">
    <text evidence="4">The sequence shown here is derived from an EMBL/GenBank/DDBJ whole genome shotgun (WGS) entry which is preliminary data.</text>
</comment>
<dbReference type="EMBL" id="MLJW01008026">
    <property type="protein sequence ID" value="OIQ64551.1"/>
    <property type="molecule type" value="Genomic_DNA"/>
</dbReference>
<dbReference type="PROSITE" id="PS50974">
    <property type="entry name" value="ADOMET_ACTIVATION"/>
    <property type="match status" value="1"/>
</dbReference>
<name>A0A1J5P9R6_9ZZZZ</name>
<accession>A0A1J5P9R6</accession>
<dbReference type="GO" id="GO:0046872">
    <property type="term" value="F:metal ion binding"/>
    <property type="evidence" value="ECO:0007669"/>
    <property type="project" value="UniProtKB-KW"/>
</dbReference>
<dbReference type="GO" id="GO:0032259">
    <property type="term" value="P:methylation"/>
    <property type="evidence" value="ECO:0007669"/>
    <property type="project" value="UniProtKB-KW"/>
</dbReference>
<evidence type="ECO:0000256" key="1">
    <source>
        <dbReference type="ARBA" id="ARBA00022723"/>
    </source>
</evidence>
<keyword evidence="1" id="KW-0479">Metal-binding</keyword>
<dbReference type="InterPro" id="IPR037010">
    <property type="entry name" value="VitB12-dep_Met_synth_activ_sf"/>
</dbReference>
<evidence type="ECO:0000259" key="3">
    <source>
        <dbReference type="PROSITE" id="PS50974"/>
    </source>
</evidence>
<dbReference type="GO" id="GO:0050667">
    <property type="term" value="P:homocysteine metabolic process"/>
    <property type="evidence" value="ECO:0007669"/>
    <property type="project" value="TreeGrafter"/>
</dbReference>
<organism evidence="4">
    <name type="scientific">mine drainage metagenome</name>
    <dbReference type="NCBI Taxonomy" id="410659"/>
    <lineage>
        <taxon>unclassified sequences</taxon>
        <taxon>metagenomes</taxon>
        <taxon>ecological metagenomes</taxon>
    </lineage>
</organism>
<keyword evidence="4" id="KW-0808">Transferase</keyword>
<dbReference type="EC" id="2.1.1.13" evidence="4"/>
<dbReference type="InterPro" id="IPR004223">
    <property type="entry name" value="VitB12-dep_Met_synth_activ_dom"/>
</dbReference>